<evidence type="ECO:0000256" key="8">
    <source>
        <dbReference type="ARBA" id="ARBA00037460"/>
    </source>
</evidence>
<protein>
    <recommendedName>
        <fullName evidence="9">D-dopachrome decarboxylase</fullName>
        <ecNumber evidence="9">4.1.1.84</ecNumber>
    </recommendedName>
</protein>
<dbReference type="PANTHER" id="PTHR11954:SF22">
    <property type="entry name" value="D-DOPACHROME DECARBOXYLASE"/>
    <property type="match status" value="1"/>
</dbReference>
<sequence length="122" mass="14222">MPVAHIKTNLSSDQISDEFMKETFKMIAELLYKEEWRVAVHVDAGLRIFRGGSFDPYIQFEISAIKDFDQEKDKEKYSKAFTDFLSEKLPVKYDRIVVIFHRLDPEDVSVNGTLVTSLEKKE</sequence>
<comment type="similarity">
    <text evidence="2">Belongs to the MIF family.</text>
</comment>
<evidence type="ECO:0000313" key="10">
    <source>
        <dbReference type="Proteomes" id="UP000515135"/>
    </source>
</evidence>
<dbReference type="GO" id="GO:0033981">
    <property type="term" value="F:D-dopachrome decarboxylase activity"/>
    <property type="evidence" value="ECO:0007669"/>
    <property type="project" value="UniProtKB-EC"/>
</dbReference>
<dbReference type="Proteomes" id="UP000515135">
    <property type="component" value="Unplaced"/>
</dbReference>
<comment type="subcellular location">
    <subcellularLocation>
        <location evidence="1">Cytoplasm</location>
    </subcellularLocation>
</comment>
<dbReference type="Gene3D" id="3.30.429.10">
    <property type="entry name" value="Macrophage Migration Inhibitory Factor"/>
    <property type="match status" value="1"/>
</dbReference>
<name>A0A6P4XUQ4_BRABE</name>
<dbReference type="KEGG" id="bbel:109466922"/>
<dbReference type="GO" id="GO:0005615">
    <property type="term" value="C:extracellular space"/>
    <property type="evidence" value="ECO:0007669"/>
    <property type="project" value="TreeGrafter"/>
</dbReference>
<dbReference type="GeneID" id="109466922"/>
<dbReference type="GO" id="GO:0005737">
    <property type="term" value="C:cytoplasm"/>
    <property type="evidence" value="ECO:0007669"/>
    <property type="project" value="UniProtKB-SubCell"/>
</dbReference>
<comment type="function">
    <text evidence="8">Tautomerization of D-dopachrome with decarboxylation to give 5,6-dihydroxyindole (DHI).</text>
</comment>
<evidence type="ECO:0000256" key="1">
    <source>
        <dbReference type="ARBA" id="ARBA00004496"/>
    </source>
</evidence>
<dbReference type="RefSeq" id="XP_019620355.1">
    <property type="nucleotide sequence ID" value="XM_019764796.1"/>
</dbReference>
<dbReference type="AlphaFoldDB" id="A0A6P4XUQ4"/>
<dbReference type="EC" id="4.1.1.84" evidence="9"/>
<keyword evidence="10" id="KW-1185">Reference proteome</keyword>
<gene>
    <name evidence="11" type="primary">LOC109466922</name>
</gene>
<accession>A0A6P4XUQ4</accession>
<organism evidence="10 11">
    <name type="scientific">Branchiostoma belcheri</name>
    <name type="common">Amphioxus</name>
    <dbReference type="NCBI Taxonomy" id="7741"/>
    <lineage>
        <taxon>Eukaryota</taxon>
        <taxon>Metazoa</taxon>
        <taxon>Chordata</taxon>
        <taxon>Cephalochordata</taxon>
        <taxon>Leptocardii</taxon>
        <taxon>Amphioxiformes</taxon>
        <taxon>Branchiostomatidae</taxon>
        <taxon>Branchiostoma</taxon>
    </lineage>
</organism>
<dbReference type="InterPro" id="IPR001398">
    <property type="entry name" value="Macrophage_inhib_fac"/>
</dbReference>
<evidence type="ECO:0000256" key="3">
    <source>
        <dbReference type="ARBA" id="ARBA00011233"/>
    </source>
</evidence>
<evidence type="ECO:0000256" key="2">
    <source>
        <dbReference type="ARBA" id="ARBA00005851"/>
    </source>
</evidence>
<reference evidence="11" key="1">
    <citation type="submission" date="2025-08" db="UniProtKB">
        <authorList>
            <consortium name="RefSeq"/>
        </authorList>
    </citation>
    <scope>IDENTIFICATION</scope>
    <source>
        <tissue evidence="11">Gonad</tissue>
    </source>
</reference>
<keyword evidence="4" id="KW-0963">Cytoplasm</keyword>
<dbReference type="InterPro" id="IPR014347">
    <property type="entry name" value="Tautomerase/MIF_sf"/>
</dbReference>
<evidence type="ECO:0000256" key="9">
    <source>
        <dbReference type="ARBA" id="ARBA00038884"/>
    </source>
</evidence>
<comment type="subunit">
    <text evidence="3">Homotrimer.</text>
</comment>
<keyword evidence="6" id="KW-0470">Melanin biosynthesis</keyword>
<dbReference type="GO" id="GO:0042438">
    <property type="term" value="P:melanin biosynthetic process"/>
    <property type="evidence" value="ECO:0007669"/>
    <property type="project" value="UniProtKB-KW"/>
</dbReference>
<evidence type="ECO:0000256" key="7">
    <source>
        <dbReference type="ARBA" id="ARBA00023239"/>
    </source>
</evidence>
<keyword evidence="5" id="KW-0007">Acetylation</keyword>
<keyword evidence="7" id="KW-0456">Lyase</keyword>
<dbReference type="PANTHER" id="PTHR11954">
    <property type="entry name" value="D-DOPACHROME DECARBOXYLASE"/>
    <property type="match status" value="1"/>
</dbReference>
<dbReference type="Pfam" id="PF01187">
    <property type="entry name" value="MIF"/>
    <property type="match status" value="1"/>
</dbReference>
<evidence type="ECO:0000256" key="5">
    <source>
        <dbReference type="ARBA" id="ARBA00022990"/>
    </source>
</evidence>
<evidence type="ECO:0000313" key="11">
    <source>
        <dbReference type="RefSeq" id="XP_019620355.1"/>
    </source>
</evidence>
<evidence type="ECO:0000256" key="6">
    <source>
        <dbReference type="ARBA" id="ARBA00023101"/>
    </source>
</evidence>
<dbReference type="GO" id="GO:0050178">
    <property type="term" value="F:phenylpyruvate tautomerase activity"/>
    <property type="evidence" value="ECO:0007669"/>
    <property type="project" value="TreeGrafter"/>
</dbReference>
<proteinExistence type="inferred from homology"/>
<dbReference type="OrthoDB" id="6080988at2759"/>
<evidence type="ECO:0000256" key="4">
    <source>
        <dbReference type="ARBA" id="ARBA00022490"/>
    </source>
</evidence>
<dbReference type="SUPFAM" id="SSF55331">
    <property type="entry name" value="Tautomerase/MIF"/>
    <property type="match status" value="1"/>
</dbReference>